<sequence>MGNFESITLEKVKIRSVVVVENEKRIMHYSRRHNILLVGEGDFSFSACLASDFGSAANIIATSLDSQAFLKKNYRNAMSNIKEITRREGTVMHGIDATKMANRESLRHVKFDRIIYNFPYAGIFDKRVPRGSQLRLHRRLVSKFLMNARKMLSENGEIRITHKTNSFHAGFMVESIASSHGLRLIEAVDFKRGDYPGYKNKYGFGGDANFDCRLSKTFKFARKNK</sequence>
<feature type="domain" description="25S rRNA (uridine-N(3))-methyltransferase BMT5-like" evidence="1">
    <location>
        <begin position="36"/>
        <end position="201"/>
    </location>
</feature>
<accession>A0ABD1HI55</accession>
<dbReference type="EC" id="2.1.1.313" evidence="2"/>
<evidence type="ECO:0000313" key="3">
    <source>
        <dbReference type="Proteomes" id="UP001567538"/>
    </source>
</evidence>
<comment type="caution">
    <text evidence="2">The sequence shown here is derived from an EMBL/GenBank/DDBJ whole genome shotgun (WGS) entry which is preliminary data.</text>
</comment>
<evidence type="ECO:0000313" key="2">
    <source>
        <dbReference type="EMBL" id="KAL1556131.1"/>
    </source>
</evidence>
<dbReference type="InterPro" id="IPR019446">
    <property type="entry name" value="BMT5-like"/>
</dbReference>
<dbReference type="GO" id="GO:0008168">
    <property type="term" value="F:methyltransferase activity"/>
    <property type="evidence" value="ECO:0007669"/>
    <property type="project" value="UniProtKB-KW"/>
</dbReference>
<dbReference type="PANTHER" id="PTHR11538:SF70">
    <property type="entry name" value="25S RRNA (URIDINE-N(3))-METHYLTRANSFERASE BMT5-LIKE DOMAIN-CONTAINING PROTEIN"/>
    <property type="match status" value="1"/>
</dbReference>
<gene>
    <name evidence="2" type="ORF">AAHA92_11790</name>
</gene>
<name>A0ABD1HI55_SALDI</name>
<dbReference type="Proteomes" id="UP001567538">
    <property type="component" value="Unassembled WGS sequence"/>
</dbReference>
<dbReference type="EMBL" id="JBEAFC010000005">
    <property type="protein sequence ID" value="KAL1556131.1"/>
    <property type="molecule type" value="Genomic_DNA"/>
</dbReference>
<dbReference type="AlphaFoldDB" id="A0ABD1HI55"/>
<dbReference type="Pfam" id="PF10354">
    <property type="entry name" value="BMT5-like"/>
    <property type="match status" value="1"/>
</dbReference>
<keyword evidence="2" id="KW-0489">Methyltransferase</keyword>
<organism evidence="2 3">
    <name type="scientific">Salvia divinorum</name>
    <name type="common">Maria pastora</name>
    <name type="synonym">Diviner's sage</name>
    <dbReference type="NCBI Taxonomy" id="28513"/>
    <lineage>
        <taxon>Eukaryota</taxon>
        <taxon>Viridiplantae</taxon>
        <taxon>Streptophyta</taxon>
        <taxon>Embryophyta</taxon>
        <taxon>Tracheophyta</taxon>
        <taxon>Spermatophyta</taxon>
        <taxon>Magnoliopsida</taxon>
        <taxon>eudicotyledons</taxon>
        <taxon>Gunneridae</taxon>
        <taxon>Pentapetalae</taxon>
        <taxon>asterids</taxon>
        <taxon>lamiids</taxon>
        <taxon>Lamiales</taxon>
        <taxon>Lamiaceae</taxon>
        <taxon>Nepetoideae</taxon>
        <taxon>Mentheae</taxon>
        <taxon>Salviinae</taxon>
        <taxon>Salvia</taxon>
        <taxon>Salvia subgen. Calosphace</taxon>
    </lineage>
</organism>
<proteinExistence type="predicted"/>
<dbReference type="SUPFAM" id="SSF53335">
    <property type="entry name" value="S-adenosyl-L-methionine-dependent methyltransferases"/>
    <property type="match status" value="1"/>
</dbReference>
<keyword evidence="2" id="KW-0808">Transferase</keyword>
<dbReference type="GO" id="GO:0032259">
    <property type="term" value="P:methylation"/>
    <property type="evidence" value="ECO:0007669"/>
    <property type="project" value="UniProtKB-KW"/>
</dbReference>
<reference evidence="2 3" key="1">
    <citation type="submission" date="2024-06" db="EMBL/GenBank/DDBJ databases">
        <title>A chromosome level genome sequence of Diviner's sage (Salvia divinorum).</title>
        <authorList>
            <person name="Ford S.A."/>
            <person name="Ro D.-K."/>
            <person name="Ness R.W."/>
            <person name="Phillips M.A."/>
        </authorList>
    </citation>
    <scope>NUCLEOTIDE SEQUENCE [LARGE SCALE GENOMIC DNA]</scope>
    <source>
        <strain evidence="2">SAF-2024a</strain>
        <tissue evidence="2">Leaf</tissue>
    </source>
</reference>
<dbReference type="Gene3D" id="3.40.50.150">
    <property type="entry name" value="Vaccinia Virus protein VP39"/>
    <property type="match status" value="1"/>
</dbReference>
<keyword evidence="3" id="KW-1185">Reference proteome</keyword>
<protein>
    <submittedName>
        <fullName evidence="2">25S rRNA (Uracil(2634)-N(3))-methyltransferase</fullName>
        <ecNumber evidence="2">2.1.1.313</ecNumber>
    </submittedName>
</protein>
<evidence type="ECO:0000259" key="1">
    <source>
        <dbReference type="Pfam" id="PF10354"/>
    </source>
</evidence>
<dbReference type="InterPro" id="IPR029063">
    <property type="entry name" value="SAM-dependent_MTases_sf"/>
</dbReference>
<dbReference type="PANTHER" id="PTHR11538">
    <property type="entry name" value="PHENYLALANYL-TRNA SYNTHETASE"/>
    <property type="match status" value="1"/>
</dbReference>